<dbReference type="InterPro" id="IPR050764">
    <property type="entry name" value="CbbQ/NirQ/NorQ/GpvN"/>
</dbReference>
<accession>A0AB33YY86</accession>
<dbReference type="Pfam" id="PF07726">
    <property type="entry name" value="AAA_3"/>
    <property type="match status" value="1"/>
</dbReference>
<dbReference type="CDD" id="cd00009">
    <property type="entry name" value="AAA"/>
    <property type="match status" value="1"/>
</dbReference>
<evidence type="ECO:0000259" key="4">
    <source>
        <dbReference type="Pfam" id="PF07726"/>
    </source>
</evidence>
<dbReference type="RefSeq" id="WP_015007018.1">
    <property type="nucleotide sequence ID" value="NZ_JARGOU010000029.1"/>
</dbReference>
<reference evidence="6 7" key="1">
    <citation type="journal article" date="2013" name="Genome Announc.">
        <title>Genome Sequence of the Pyrene- and Fluoranthene-Degrading Bacterium Cycloclasticus sp. Strain PY97M.</title>
        <authorList>
            <person name="Cui Z."/>
            <person name="Xu G."/>
            <person name="Li Q."/>
            <person name="Gao W."/>
            <person name="Zheng L."/>
        </authorList>
    </citation>
    <scope>NUCLEOTIDE SEQUENCE [LARGE SCALE GENOMIC DNA]</scope>
    <source>
        <strain evidence="6 7">PY97M</strain>
    </source>
</reference>
<evidence type="ECO:0000256" key="2">
    <source>
        <dbReference type="ARBA" id="ARBA00022840"/>
    </source>
</evidence>
<gene>
    <name evidence="6" type="ORF">L196_11188</name>
</gene>
<organism evidence="6 7">
    <name type="scientific">Cycloclasticus pugetii</name>
    <dbReference type="NCBI Taxonomy" id="34068"/>
    <lineage>
        <taxon>Bacteria</taxon>
        <taxon>Pseudomonadati</taxon>
        <taxon>Pseudomonadota</taxon>
        <taxon>Gammaproteobacteria</taxon>
        <taxon>Thiotrichales</taxon>
        <taxon>Piscirickettsiaceae</taxon>
        <taxon>Cycloclasticus</taxon>
    </lineage>
</organism>
<dbReference type="Gene3D" id="3.40.50.300">
    <property type="entry name" value="P-loop containing nucleotide triphosphate hydrolases"/>
    <property type="match status" value="1"/>
</dbReference>
<feature type="domain" description="ChlI/MoxR AAA lid" evidence="5">
    <location>
        <begin position="229"/>
        <end position="287"/>
    </location>
</feature>
<dbReference type="InterPro" id="IPR027417">
    <property type="entry name" value="P-loop_NTPase"/>
</dbReference>
<evidence type="ECO:0000259" key="5">
    <source>
        <dbReference type="Pfam" id="PF17863"/>
    </source>
</evidence>
<dbReference type="AlphaFoldDB" id="A0AB33YY86"/>
<dbReference type="PANTHER" id="PTHR42759:SF5">
    <property type="entry name" value="METHANOL DEHYDROGENASE REGULATOR"/>
    <property type="match status" value="1"/>
</dbReference>
<dbReference type="SUPFAM" id="SSF52540">
    <property type="entry name" value="P-loop containing nucleoside triphosphate hydrolases"/>
    <property type="match status" value="1"/>
</dbReference>
<dbReference type="InterPro" id="IPR041628">
    <property type="entry name" value="ChlI/MoxR_AAA_lid"/>
</dbReference>
<dbReference type="GO" id="GO:0005524">
    <property type="term" value="F:ATP binding"/>
    <property type="evidence" value="ECO:0007669"/>
    <property type="project" value="UniProtKB-KW"/>
</dbReference>
<protein>
    <submittedName>
        <fullName evidence="6">Moxr-like atpase protein</fullName>
    </submittedName>
</protein>
<keyword evidence="2" id="KW-0067">ATP-binding</keyword>
<dbReference type="PANTHER" id="PTHR42759">
    <property type="entry name" value="MOXR FAMILY PROTEIN"/>
    <property type="match status" value="1"/>
</dbReference>
<proteinExistence type="inferred from homology"/>
<evidence type="ECO:0000313" key="7">
    <source>
        <dbReference type="Proteomes" id="UP000015462"/>
    </source>
</evidence>
<evidence type="ECO:0000256" key="3">
    <source>
        <dbReference type="ARBA" id="ARBA00061607"/>
    </source>
</evidence>
<feature type="domain" description="ATPase AAA-3" evidence="4">
    <location>
        <begin position="35"/>
        <end position="165"/>
    </location>
</feature>
<dbReference type="EMBL" id="ASHL01000013">
    <property type="protein sequence ID" value="EPD12185.1"/>
    <property type="molecule type" value="Genomic_DNA"/>
</dbReference>
<dbReference type="InterPro" id="IPR011703">
    <property type="entry name" value="ATPase_AAA-3"/>
</dbReference>
<evidence type="ECO:0000313" key="6">
    <source>
        <dbReference type="EMBL" id="EPD12185.1"/>
    </source>
</evidence>
<dbReference type="Gene3D" id="1.10.8.80">
    <property type="entry name" value="Magnesium chelatase subunit I, C-Terminal domain"/>
    <property type="match status" value="1"/>
</dbReference>
<dbReference type="Pfam" id="PF17863">
    <property type="entry name" value="AAA_lid_2"/>
    <property type="match status" value="1"/>
</dbReference>
<evidence type="ECO:0000256" key="1">
    <source>
        <dbReference type="ARBA" id="ARBA00022741"/>
    </source>
</evidence>
<dbReference type="PIRSF" id="PIRSF002849">
    <property type="entry name" value="AAA_ATPase_chaperone_MoxR_prd"/>
    <property type="match status" value="1"/>
</dbReference>
<comment type="similarity">
    <text evidence="3">Belongs to the MoxR family.</text>
</comment>
<name>A0AB33YY86_9GAMM</name>
<comment type="caution">
    <text evidence="6">The sequence shown here is derived from an EMBL/GenBank/DDBJ whole genome shotgun (WGS) entry which is preliminary data.</text>
</comment>
<sequence>MNQLIQAFLEQTNSIILGKDKTIKLALACILAKGHLLIEDIPGVGKTTLAHSFAILLGLNFQRIQFTSDLLPADIIGSSIFDRDNSNFEFHPGPIFSNFILADEINRATPKTQSALLEAMEERQITIEKKTYPMSNPFIVVATQNPGHQIGTFALPESQLDRFLMRLSIGYPDSASEKQLLTGTSTRLKLESCQPIISADQLIALQQQVQTVHVAEPLIAYVQALLAFSRTSPLFSQGLSPRAGIALIQAAKSWALIDNRDNVYPEDIQAITPSIIEHRLALQDNSTSSKAASTALLTEVAIP</sequence>
<dbReference type="Proteomes" id="UP000015462">
    <property type="component" value="Unassembled WGS sequence"/>
</dbReference>
<keyword evidence="7" id="KW-1185">Reference proteome</keyword>
<dbReference type="GO" id="GO:0016887">
    <property type="term" value="F:ATP hydrolysis activity"/>
    <property type="evidence" value="ECO:0007669"/>
    <property type="project" value="InterPro"/>
</dbReference>
<keyword evidence="1" id="KW-0547">Nucleotide-binding</keyword>
<dbReference type="FunFam" id="3.40.50.300:FF:000640">
    <property type="entry name" value="MoxR family ATPase"/>
    <property type="match status" value="1"/>
</dbReference>